<accession>A0A914DRX7</accession>
<proteinExistence type="predicted"/>
<evidence type="ECO:0000313" key="2">
    <source>
        <dbReference type="Proteomes" id="UP000887540"/>
    </source>
</evidence>
<reference evidence="3" key="1">
    <citation type="submission" date="2022-11" db="UniProtKB">
        <authorList>
            <consortium name="WormBaseParasite"/>
        </authorList>
    </citation>
    <scope>IDENTIFICATION</scope>
</reference>
<keyword evidence="2" id="KW-1185">Reference proteome</keyword>
<evidence type="ECO:0000256" key="1">
    <source>
        <dbReference type="SAM" id="MobiDB-lite"/>
    </source>
</evidence>
<feature type="region of interest" description="Disordered" evidence="1">
    <location>
        <begin position="2683"/>
        <end position="2705"/>
    </location>
</feature>
<organism evidence="2 3">
    <name type="scientific">Acrobeloides nanus</name>
    <dbReference type="NCBI Taxonomy" id="290746"/>
    <lineage>
        <taxon>Eukaryota</taxon>
        <taxon>Metazoa</taxon>
        <taxon>Ecdysozoa</taxon>
        <taxon>Nematoda</taxon>
        <taxon>Chromadorea</taxon>
        <taxon>Rhabditida</taxon>
        <taxon>Tylenchina</taxon>
        <taxon>Cephalobomorpha</taxon>
        <taxon>Cephaloboidea</taxon>
        <taxon>Cephalobidae</taxon>
        <taxon>Acrobeloides</taxon>
    </lineage>
</organism>
<sequence>MLTRNYSAILSFEAGQNFSTNFNITQQNLWAHNPTYNYTIDIKFSVGKPNFNIFKACEETVENTCTASVPFLSTILLDINDDVDGTQTFQQFPLNFYNGQALYVNNEGDYVYWNMTNTAGLDNCLQPTVVQTPENEMYNQVTYCCLASKPITTPPVFNETCKSFDATINLLDKNKDHIASVGFTMNTTFDFYSENSDFRTIGITIYDPPHNIQNQAYLTVNNEQECPLTNITQECYPNQANKYYTIFDLNYFNKTGNLSLYSTSSIVLNKFLHYYYMANGTRFSRNSNCFVGSVSAYDYFGSGSANAGTAESNICCTDWEPIVALGPTTTAQETTTPTTVITTTTQPINFNPPTTPICNELSLHYVQCTDFTAANNSCNHLGRYWSAILNYEPGDNFTTKFTVSVKEYYFPNLFNVTIKFSIGKSTYATHFNKYIDCTLNNGTCQAQVPYLSTMWLYVTENGTEGHYQPGLSFYNGNALSVDSTGTYLSPNLTNSNSVGGKNCLQPSTIPGDVYTEISYCCVSSIVVPTLQYTYETCKSFNANITIFNSSSDTLAFVNFTVSTNFDLANPEIDYRDISIISYSTPIDPNANIFLEINTVEDCPLKSITQSCQNNQAASYFLQLDLNFFSQNKTISYYSSTAVSLYKWWHAYYQTDGTIFSSNNACSQRKVDALDYFGSQNSIAWAESNICCTDFVQLPQPPTSTATKTTTAPAATSTNSAAATPTSTTVTTPSSTPITTPSTPASSNEICTRFAINYIQCENLNAQNQTCLDLITRNYSAILDLGLGGNSTTYFTVSQQTLSYHQDQYNFTTSIQFSVGKPSFSNNFGIYYDCIGDDTLCNAQVPFLSSMILSVEDVSGTQTFQQYPLSFFNGYALYLDNQGDFVYWGMNNTAGLYNCLQPTVTQTPGDQLYNQVTYCCIGSSPVPTLPPVSEETCKTFDASIRLFDKDEAYLASVNFTVETVFDVYSLDNDFHTISIKSFDPPEDLENHAYLEVNVEQECPLTSITQQCYPNQPSKYYTIIDLNYYNKTDNLALYSTSSIVLFKLQHFYHKSDWTPFTSNDNCLTRKVNAYDYYGSKGSAGIAEASICCTEFIPIPQLTTPGTSSTPALTPVATTTQPYINPNPPNIATPKEFNIIYLQSDGWNYSTNLPESTLYRYYSAKLSVAPGPNFTTIFTVTQMTPPKPVNNTFNFTASVKFSVGIPSYVNKFDDYYECNLISNMCQVSVPYLSTIYLFIDDASGAQQYHQLQLGFYNGNALYLDKEGDYLTESVFTDKWLAQKCLPKTQQQGQNNIFTTIFYCSDEADFKPVPMPSDFAFETCKTFDADITIYDNTNASLATVNFKIENNFDLATPYWDYRNIYINSYNVSVSQSNAMLYINMDDDCRLTSLTQQCDSNQNTTNFLNIDFSFDSPSKNMSLYTSTAISLYKWWHVYYKTDGSRFDPSSNCYKGIINALDYYGSQNGQANKGAYAMSNICCTSFVNLTGIPYTPSTSYPGTGSTMAHASTIPVTASTATQGTNTSPVSEPVSTVTTPSSTPITTPSTPASSNEICTRFAINYIQCENLNVQNHTCLDFITRNYSAILDFGLGGNSTTSFTVSQQTLSYHQDQYNFTTSIQFSVGKPSFSNNFGIYYDCIGNDTMCTAQVPFLSSMILSVEDASGTQTFQQYPLSFFNGYALYLDNQGDFVYWGMNNTAGLYNCLQPTVTQTPGDELYNRVTYCCIERSPVPTLPPVSEETCKTFDASIRLFDKDEAYLASVNFTVETVFDVYSLDNDFHTISIKSFDPPEDLENHAYLEVNAEQECPLTSITQQCYPNQPSKYYTIIDLNYGNKTDNLALYSTSSIVLFKLQHFYHKPDWTPFTSNDNCLTRKVNAYDYYGSKGSAGIAEASICCTEFIPIPQLTTPGTSSTPALTPVATTTQPYINPNPPNIATPKEFNIIYLQSDGWNYTTNLPESTLYRYYSAKLSVAPGPNFTTIFTVTQMTPPKPVNNTFNFTASVKFSVGIPSYVNKFDDYYECNLISNMCQVSVPYLSTIYLFIDDASGAQQYHQLQLGFYNGNALYLDKEGDYLTESVYTDKWLAQKCLPKTQQQGQNNIFTTIFYCSDEADFKPVPMPSDFAFETCKTFDADITIYDNTNASLATVNFKIENDFDLSTPYWDYRNIYINSYNVSISQSNAMLYINMDDDCRLTSLTQQCDSNQNTTNFLNIDFSFDSPSKNMSLYTSTAISLYKWWHVYYKTDGSRFDPSSNCYKGMVNALDYYGSQNGQANKGAYAMSNICCTAFVNLTGIPYTPSTSGTGSTTPSSQTKATATVTQYIDTNPPTTPICKQLMVNYIECYNFNYTSNMCEDELLRYYGATIDYEPGADITTKFTVKLLTNQALNLTYNFNVSIKFSVGKPSYVDNFNDFYDCEMINNICQVSVPYLSTIYLFISDVNGTNRYYQQDLSFYHGNALDISSTGDYMNPHSNYSWPPFLLNNCMKPKQIEGPNKLYAQIIYCCSGDAVVPPPRSYAFESCQAFDANIGIYDNATNALLANVNFTVSSDFDLSNSDTDFRNIIITSYNIPVDSTSNAFLEVNMNSECPLTPNTHQCDVNKPSSYFLNLDLNFNSSSKNMSLYSSTALSLYKYWHVYYTPDGAMFAPSNSCYTKEVGVLNFFGNQNIQAIARSNICCSNFVTLNIPHSSTSGLISTTNTPPAEPSSTVATPSSPAPSNQICTRFAINYIQCENLNVQNHTCLDFITRNYSAILDFGLGGNSTTLFTVSQQTLSYHQDQYNFTTSIKFSVGKPSFSNNFDIYYDCIGDDTLCTAQVPFLSSMILSVEDVSGTQTFQQYPLSFFNGYALYLDNQGDFVYWGMNNTAGLYNCLQPTVTRKE</sequence>
<name>A0A914DRX7_9BILA</name>
<dbReference type="WBParaSite" id="ACRNAN_scaffold367.g32092.t1">
    <property type="protein sequence ID" value="ACRNAN_scaffold367.g32092.t1"/>
    <property type="gene ID" value="ACRNAN_scaffold367.g32092"/>
</dbReference>
<feature type="region of interest" description="Disordered" evidence="1">
    <location>
        <begin position="1513"/>
        <end position="1543"/>
    </location>
</feature>
<evidence type="ECO:0000313" key="3">
    <source>
        <dbReference type="WBParaSite" id="ACRNAN_scaffold367.g32092.t1"/>
    </source>
</evidence>
<feature type="region of interest" description="Disordered" evidence="1">
    <location>
        <begin position="702"/>
        <end position="742"/>
    </location>
</feature>
<dbReference type="Proteomes" id="UP000887540">
    <property type="component" value="Unplaced"/>
</dbReference>
<feature type="compositionally biased region" description="Low complexity" evidence="1">
    <location>
        <begin position="2695"/>
        <end position="2705"/>
    </location>
</feature>
<feature type="compositionally biased region" description="Low complexity" evidence="1">
    <location>
        <begin position="1520"/>
        <end position="1543"/>
    </location>
</feature>
<protein>
    <submittedName>
        <fullName evidence="3">Uncharacterized protein</fullName>
    </submittedName>
</protein>